<name>A0A5N6N4W7_9ASTR</name>
<keyword evidence="1" id="KW-0444">Lipid biosynthesis</keyword>
<keyword evidence="1" id="KW-0560">Oxidoreductase</keyword>
<dbReference type="InterPro" id="IPR013120">
    <property type="entry name" value="FAR_NAD-bd"/>
</dbReference>
<comment type="function">
    <text evidence="1">Catalyzes the reduction of fatty acyl-CoA to fatty alcohols.</text>
</comment>
<gene>
    <name evidence="4" type="ORF">E3N88_24466</name>
</gene>
<comment type="caution">
    <text evidence="4">The sequence shown here is derived from an EMBL/GenBank/DDBJ whole genome shotgun (WGS) entry which is preliminary data.</text>
</comment>
<dbReference type="GO" id="GO:0035336">
    <property type="term" value="P:long-chain fatty-acyl-CoA metabolic process"/>
    <property type="evidence" value="ECO:0007669"/>
    <property type="project" value="TreeGrafter"/>
</dbReference>
<dbReference type="PANTHER" id="PTHR11011">
    <property type="entry name" value="MALE STERILITY PROTEIN 2-RELATED"/>
    <property type="match status" value="1"/>
</dbReference>
<dbReference type="Proteomes" id="UP000326396">
    <property type="component" value="Linkage Group LG3"/>
</dbReference>
<dbReference type="InterPro" id="IPR036291">
    <property type="entry name" value="NAD(P)-bd_dom_sf"/>
</dbReference>
<feature type="region of interest" description="Disordered" evidence="2">
    <location>
        <begin position="428"/>
        <end position="458"/>
    </location>
</feature>
<dbReference type="GO" id="GO:0102965">
    <property type="term" value="F:alcohol-forming long-chain fatty acyl-CoA reductase activity"/>
    <property type="evidence" value="ECO:0007669"/>
    <property type="project" value="UniProtKB-EC"/>
</dbReference>
<proteinExistence type="inferred from homology"/>
<dbReference type="GO" id="GO:0010345">
    <property type="term" value="P:suberin biosynthetic process"/>
    <property type="evidence" value="ECO:0007669"/>
    <property type="project" value="TreeGrafter"/>
</dbReference>
<dbReference type="EMBL" id="SZYD01000013">
    <property type="protein sequence ID" value="KAD4384298.1"/>
    <property type="molecule type" value="Genomic_DNA"/>
</dbReference>
<dbReference type="Gene3D" id="3.40.50.720">
    <property type="entry name" value="NAD(P)-binding Rossmann-like Domain"/>
    <property type="match status" value="1"/>
</dbReference>
<dbReference type="AlphaFoldDB" id="A0A5N6N4W7"/>
<dbReference type="GO" id="GO:0080019">
    <property type="term" value="F:alcohol-forming very long-chain fatty acyl-CoA reductase activity"/>
    <property type="evidence" value="ECO:0007669"/>
    <property type="project" value="InterPro"/>
</dbReference>
<dbReference type="Pfam" id="PF07993">
    <property type="entry name" value="NAD_binding_4"/>
    <property type="match status" value="1"/>
</dbReference>
<keyword evidence="5" id="KW-1185">Reference proteome</keyword>
<dbReference type="InterPro" id="IPR026055">
    <property type="entry name" value="FAR"/>
</dbReference>
<comment type="catalytic activity">
    <reaction evidence="1">
        <text>a long-chain fatty acyl-CoA + 2 NADPH + 2 H(+) = a long-chain primary fatty alcohol + 2 NADP(+) + CoA</text>
        <dbReference type="Rhea" id="RHEA:52716"/>
        <dbReference type="ChEBI" id="CHEBI:15378"/>
        <dbReference type="ChEBI" id="CHEBI:57287"/>
        <dbReference type="ChEBI" id="CHEBI:57783"/>
        <dbReference type="ChEBI" id="CHEBI:58349"/>
        <dbReference type="ChEBI" id="CHEBI:77396"/>
        <dbReference type="ChEBI" id="CHEBI:83139"/>
        <dbReference type="EC" id="1.2.1.84"/>
    </reaction>
</comment>
<keyword evidence="1" id="KW-0443">Lipid metabolism</keyword>
<evidence type="ECO:0000313" key="4">
    <source>
        <dbReference type="EMBL" id="KAD4384298.1"/>
    </source>
</evidence>
<dbReference type="PANTHER" id="PTHR11011:SF99">
    <property type="entry name" value="FATTY ACYL-COA REDUCTASE 3"/>
    <property type="match status" value="1"/>
</dbReference>
<reference evidence="4 5" key="1">
    <citation type="submission" date="2019-05" db="EMBL/GenBank/DDBJ databases">
        <title>Mikania micrantha, genome provides insights into the molecular mechanism of rapid growth.</title>
        <authorList>
            <person name="Liu B."/>
        </authorList>
    </citation>
    <scope>NUCLEOTIDE SEQUENCE [LARGE SCALE GENOMIC DNA]</scope>
    <source>
        <strain evidence="4">NLD-2019</strain>
        <tissue evidence="4">Leaf</tissue>
    </source>
</reference>
<evidence type="ECO:0000313" key="5">
    <source>
        <dbReference type="Proteomes" id="UP000326396"/>
    </source>
</evidence>
<evidence type="ECO:0000256" key="1">
    <source>
        <dbReference type="RuleBase" id="RU363097"/>
    </source>
</evidence>
<organism evidence="4 5">
    <name type="scientific">Mikania micrantha</name>
    <name type="common">bitter vine</name>
    <dbReference type="NCBI Taxonomy" id="192012"/>
    <lineage>
        <taxon>Eukaryota</taxon>
        <taxon>Viridiplantae</taxon>
        <taxon>Streptophyta</taxon>
        <taxon>Embryophyta</taxon>
        <taxon>Tracheophyta</taxon>
        <taxon>Spermatophyta</taxon>
        <taxon>Magnoliopsida</taxon>
        <taxon>eudicotyledons</taxon>
        <taxon>Gunneridae</taxon>
        <taxon>Pentapetalae</taxon>
        <taxon>asterids</taxon>
        <taxon>campanulids</taxon>
        <taxon>Asterales</taxon>
        <taxon>Asteraceae</taxon>
        <taxon>Asteroideae</taxon>
        <taxon>Heliantheae alliance</taxon>
        <taxon>Eupatorieae</taxon>
        <taxon>Mikania</taxon>
    </lineage>
</organism>
<dbReference type="SUPFAM" id="SSF51735">
    <property type="entry name" value="NAD(P)-binding Rossmann-fold domains"/>
    <property type="match status" value="1"/>
</dbReference>
<dbReference type="OrthoDB" id="429813at2759"/>
<accession>A0A5N6N4W7</accession>
<sequence>MTELGIVDFLENKVVLITGATGFLAKIFMEKILRVQPKVKKLYLLIRAPEAKSALHRFNVEAMSKDLFKVLKEKHGPNLQKFLSEKVTAVAGDITCEDLGVQDSSLKAQMFKEIDVVVNAAATTNFDERYDTALNLNTFGAKNVLNFAKKCVNIKLLLHVSTAYVSGEKPGLMLETPYYLGESLNGKNGLDINEERKIVEDKLKELKSDINANDKTIKLAMKDLGMQRANYYGWPNTYVFTKALGEMIIGHLKGDLPLVILRPTIVTSTFKEPIPGWVEGIRTIDSLALGYGKGQLTCFLGNPDAVYDVVPADMVVNAMIVAIAAHANQTGSEMIYHVGSSVSNPVKFCRIQRCGYRYFTEHPWIGKDGKPVIVGEVTVLNSMASFHRYIGLRYLLPLQWIRECNSMERLVLSRTLLSSSPDRLQSTLEEQDDQIVDLGGNSTTSRSPGSAEGDGMAT</sequence>
<keyword evidence="1" id="KW-0521">NADP</keyword>
<evidence type="ECO:0000259" key="3">
    <source>
        <dbReference type="Pfam" id="PF07993"/>
    </source>
</evidence>
<feature type="domain" description="Thioester reductase (TE)" evidence="3">
    <location>
        <begin position="17"/>
        <end position="319"/>
    </location>
</feature>
<evidence type="ECO:0000256" key="2">
    <source>
        <dbReference type="SAM" id="MobiDB-lite"/>
    </source>
</evidence>
<dbReference type="EC" id="1.2.1.84" evidence="1"/>
<comment type="similarity">
    <text evidence="1">Belongs to the fatty acyl-CoA reductase family.</text>
</comment>
<protein>
    <recommendedName>
        <fullName evidence="1">Fatty acyl-CoA reductase</fullName>
        <ecNumber evidence="1">1.2.1.84</ecNumber>
    </recommendedName>
</protein>
<dbReference type="CDD" id="cd05236">
    <property type="entry name" value="FAR-N_SDR_e"/>
    <property type="match status" value="1"/>
</dbReference>